<dbReference type="Proteomes" id="UP000182427">
    <property type="component" value="Chromosome I"/>
</dbReference>
<keyword evidence="4" id="KW-1185">Reference proteome</keyword>
<feature type="signal peptide" evidence="2">
    <location>
        <begin position="1"/>
        <end position="40"/>
    </location>
</feature>
<proteinExistence type="predicted"/>
<protein>
    <submittedName>
        <fullName evidence="3">Uncharacterized protein</fullName>
    </submittedName>
</protein>
<accession>A0A1G7QHI6</accession>
<evidence type="ECO:0000313" key="4">
    <source>
        <dbReference type="Proteomes" id="UP000182427"/>
    </source>
</evidence>
<evidence type="ECO:0000313" key="3">
    <source>
        <dbReference type="EMBL" id="SDF97971.1"/>
    </source>
</evidence>
<gene>
    <name evidence="3" type="ORF">SAMN05444167_3874</name>
</gene>
<dbReference type="RefSeq" id="WP_231966625.1">
    <property type="nucleotide sequence ID" value="NZ_LT629690.1"/>
</dbReference>
<name>A0A1G7QHI6_9BACT</name>
<organism evidence="3 4">
    <name type="scientific">Terriglobus roseus</name>
    <dbReference type="NCBI Taxonomy" id="392734"/>
    <lineage>
        <taxon>Bacteria</taxon>
        <taxon>Pseudomonadati</taxon>
        <taxon>Acidobacteriota</taxon>
        <taxon>Terriglobia</taxon>
        <taxon>Terriglobales</taxon>
        <taxon>Acidobacteriaceae</taxon>
        <taxon>Terriglobus</taxon>
    </lineage>
</organism>
<feature type="compositionally biased region" description="Basic and acidic residues" evidence="1">
    <location>
        <begin position="247"/>
        <end position="262"/>
    </location>
</feature>
<keyword evidence="2" id="KW-0732">Signal</keyword>
<feature type="chain" id="PRO_5009242428" evidence="2">
    <location>
        <begin position="41"/>
        <end position="270"/>
    </location>
</feature>
<feature type="region of interest" description="Disordered" evidence="1">
    <location>
        <begin position="236"/>
        <end position="270"/>
    </location>
</feature>
<dbReference type="AlphaFoldDB" id="A0A1G7QHI6"/>
<dbReference type="EMBL" id="LT629690">
    <property type="protein sequence ID" value="SDF97971.1"/>
    <property type="molecule type" value="Genomic_DNA"/>
</dbReference>
<sequence length="270" mass="30455">MTKWPAQLSRKPRVYTYMPQIPQKWFAAALLLALAAPAFAAKKEAPPVLAATAYISHETHEKEHVTVAAEPFDTREKGNFFRLDYSGHSILPIRLIIANDSDAPLDLNQVRIQLIGSDGTKLPAATPEELNRRLFRFNDIKQKRIPGTPITYRPTPVDKKILDDDKDFSFTQTTIPAHSSANGFLFYDIRDLDDPPLRGTELYVKMMHTKQDGKDTELFAFSVNFDKYLDQEKTKRDAAKAAAAKAADAKDSKDKDDKDFKVDTNNSKPQ</sequence>
<reference evidence="4" key="1">
    <citation type="submission" date="2016-10" db="EMBL/GenBank/DDBJ databases">
        <authorList>
            <person name="Varghese N."/>
            <person name="Submissions S."/>
        </authorList>
    </citation>
    <scope>NUCLEOTIDE SEQUENCE [LARGE SCALE GENOMIC DNA]</scope>
    <source>
        <strain evidence="4">GAS232</strain>
    </source>
</reference>
<evidence type="ECO:0000256" key="1">
    <source>
        <dbReference type="SAM" id="MobiDB-lite"/>
    </source>
</evidence>
<evidence type="ECO:0000256" key="2">
    <source>
        <dbReference type="SAM" id="SignalP"/>
    </source>
</evidence>